<protein>
    <recommendedName>
        <fullName evidence="2">KA1 domain-containing protein</fullName>
    </recommendedName>
</protein>
<feature type="signal peptide" evidence="1">
    <location>
        <begin position="1"/>
        <end position="19"/>
    </location>
</feature>
<proteinExistence type="predicted"/>
<dbReference type="PROSITE" id="PS51257">
    <property type="entry name" value="PROKAR_LIPOPROTEIN"/>
    <property type="match status" value="1"/>
</dbReference>
<accession>A0A2S3X760</accession>
<feature type="domain" description="KA1" evidence="2">
    <location>
        <begin position="119"/>
        <end position="167"/>
    </location>
</feature>
<feature type="chain" id="PRO_5015478385" description="KA1 domain-containing protein" evidence="1">
    <location>
        <begin position="20"/>
        <end position="169"/>
    </location>
</feature>
<dbReference type="OrthoDB" id="6888810at2"/>
<reference evidence="3 4" key="1">
    <citation type="submission" date="2016-08" db="EMBL/GenBank/DDBJ databases">
        <authorList>
            <person name="Seilhamer J.J."/>
        </authorList>
    </citation>
    <scope>NUCLEOTIDE SEQUENCE [LARGE SCALE GENOMIC DNA]</scope>
    <source>
        <strain evidence="3 4">KH-21-114</strain>
    </source>
</reference>
<name>A0A2S3X760_PSEPU</name>
<dbReference type="PROSITE" id="PS50032">
    <property type="entry name" value="KA1"/>
    <property type="match status" value="1"/>
</dbReference>
<evidence type="ECO:0000313" key="3">
    <source>
        <dbReference type="EMBL" id="POG11295.1"/>
    </source>
</evidence>
<dbReference type="Proteomes" id="UP000237230">
    <property type="component" value="Unassembled WGS sequence"/>
</dbReference>
<sequence>MRKYLTVAISLLAPLVLSACSTTGTAKSPSETAITTPKYLKSDLYGVWYSNADDGTSQALALLLLKADGTATDFMILNEKDSMQKIVQQSSWSYDAERNVFEQTISEVSVQKGKAPAQVTHPHEVIRASVELVKLDNKVMGIRFKREDGEVTGYLKGSAAMLEKLKHIQ</sequence>
<organism evidence="3 4">
    <name type="scientific">Pseudomonas putida</name>
    <name type="common">Arthrobacter siderocapsulatus</name>
    <dbReference type="NCBI Taxonomy" id="303"/>
    <lineage>
        <taxon>Bacteria</taxon>
        <taxon>Pseudomonadati</taxon>
        <taxon>Pseudomonadota</taxon>
        <taxon>Gammaproteobacteria</taxon>
        <taxon>Pseudomonadales</taxon>
        <taxon>Pseudomonadaceae</taxon>
        <taxon>Pseudomonas</taxon>
    </lineage>
</organism>
<evidence type="ECO:0000256" key="1">
    <source>
        <dbReference type="SAM" id="SignalP"/>
    </source>
</evidence>
<keyword evidence="1" id="KW-0732">Signal</keyword>
<dbReference type="AlphaFoldDB" id="A0A2S3X760"/>
<evidence type="ECO:0000313" key="4">
    <source>
        <dbReference type="Proteomes" id="UP000237230"/>
    </source>
</evidence>
<dbReference type="EMBL" id="MINH01000019">
    <property type="protein sequence ID" value="POG11295.1"/>
    <property type="molecule type" value="Genomic_DNA"/>
</dbReference>
<evidence type="ECO:0000259" key="2">
    <source>
        <dbReference type="PROSITE" id="PS50032"/>
    </source>
</evidence>
<comment type="caution">
    <text evidence="3">The sequence shown here is derived from an EMBL/GenBank/DDBJ whole genome shotgun (WGS) entry which is preliminary data.</text>
</comment>
<dbReference type="InterPro" id="IPR001772">
    <property type="entry name" value="KA1_dom"/>
</dbReference>
<gene>
    <name evidence="3" type="ORF">BGP84_16720</name>
</gene>
<reference evidence="3 4" key="2">
    <citation type="submission" date="2018-03" db="EMBL/GenBank/DDBJ databases">
        <title>Draft genome of Pseudomonas putida strain KH-21-114.</title>
        <authorList>
            <person name="Yoshizawa S."/>
            <person name="Khan N.H."/>
            <person name="Nishimura M."/>
            <person name="Chiura H.X."/>
            <person name="Ogura Y."/>
            <person name="Hayashi T."/>
            <person name="Kogure K."/>
        </authorList>
    </citation>
    <scope>NUCLEOTIDE SEQUENCE [LARGE SCALE GENOMIC DNA]</scope>
    <source>
        <strain evidence="3 4">KH-21-114</strain>
    </source>
</reference>